<dbReference type="Proteomes" id="UP000319619">
    <property type="component" value="Unassembled WGS sequence"/>
</dbReference>
<feature type="transmembrane region" description="Helical" evidence="1">
    <location>
        <begin position="199"/>
        <end position="219"/>
    </location>
</feature>
<gene>
    <name evidence="2" type="ORF">CEE37_14650</name>
</gene>
<keyword evidence="1" id="KW-1133">Transmembrane helix</keyword>
<dbReference type="AlphaFoldDB" id="A0A532UPJ5"/>
<proteinExistence type="predicted"/>
<dbReference type="EMBL" id="NJBN01000015">
    <property type="protein sequence ID" value="TKJ36822.1"/>
    <property type="molecule type" value="Genomic_DNA"/>
</dbReference>
<feature type="transmembrane region" description="Helical" evidence="1">
    <location>
        <begin position="12"/>
        <end position="33"/>
    </location>
</feature>
<evidence type="ECO:0000256" key="1">
    <source>
        <dbReference type="SAM" id="Phobius"/>
    </source>
</evidence>
<organism evidence="2 3">
    <name type="scientific">candidate division LCP-89 bacterium B3_LCP</name>
    <dbReference type="NCBI Taxonomy" id="2012998"/>
    <lineage>
        <taxon>Bacteria</taxon>
        <taxon>Pseudomonadati</taxon>
        <taxon>Bacteria division LCP-89</taxon>
    </lineage>
</organism>
<reference evidence="2 3" key="1">
    <citation type="submission" date="2017-06" db="EMBL/GenBank/DDBJ databases">
        <title>Novel microbial phyla capable of carbon fixation and sulfur reduction in deep-sea sediments.</title>
        <authorList>
            <person name="Huang J."/>
            <person name="Baker B."/>
            <person name="Wang Y."/>
        </authorList>
    </citation>
    <scope>NUCLEOTIDE SEQUENCE [LARGE SCALE GENOMIC DNA]</scope>
    <source>
        <strain evidence="2">B3_LCP</strain>
    </source>
</reference>
<evidence type="ECO:0000313" key="2">
    <source>
        <dbReference type="EMBL" id="TKJ36822.1"/>
    </source>
</evidence>
<evidence type="ECO:0000313" key="3">
    <source>
        <dbReference type="Proteomes" id="UP000319619"/>
    </source>
</evidence>
<accession>A0A532UPJ5</accession>
<comment type="caution">
    <text evidence="2">The sequence shown here is derived from an EMBL/GenBank/DDBJ whole genome shotgun (WGS) entry which is preliminary data.</text>
</comment>
<sequence length="282" mass="32241">MSKVKNISLKTASIIIIPLLIGIFTGYIVLLIGEDKTEITFKLDSWITVGSNLESELSDLSLIYKDIPVRNILKVSWKILNSGSKGIAEFESGPTILFPEGMIVTEARISEASPLLKYNKETYTDSTNRKIDISGLGVFNEGDYIKVDVYIVDLPDTLIASALFQEWDMIAKAVDLKVRKEIDFTSLEEKTVYDSTLKILVTLNLIFGLAFVTMVLLYIKGVKSLYTREIYRVLTDRDKFQQTLINKQKRNIRVHEQGDRSHRMPLSKRRRHTLENLLRNFD</sequence>
<keyword evidence="1" id="KW-0812">Transmembrane</keyword>
<name>A0A532UPJ5_UNCL8</name>
<keyword evidence="1" id="KW-0472">Membrane</keyword>
<protein>
    <submittedName>
        <fullName evidence="2">Uncharacterized protein</fullName>
    </submittedName>
</protein>